<dbReference type="KEGG" id="yrh:AABB31_16050"/>
<dbReference type="InterPro" id="IPR049560">
    <property type="entry name" value="MeTrfase_RsmB-F_NOP2_cat"/>
</dbReference>
<organism evidence="7 8">
    <name type="scientific">Yoonia rhodophyticola</name>
    <dbReference type="NCBI Taxonomy" id="3137370"/>
    <lineage>
        <taxon>Bacteria</taxon>
        <taxon>Pseudomonadati</taxon>
        <taxon>Pseudomonadota</taxon>
        <taxon>Alphaproteobacteria</taxon>
        <taxon>Rhodobacterales</taxon>
        <taxon>Paracoccaceae</taxon>
        <taxon>Yoonia</taxon>
    </lineage>
</organism>
<dbReference type="Gene3D" id="3.40.50.150">
    <property type="entry name" value="Vaccinia Virus protein VP39"/>
    <property type="match status" value="1"/>
</dbReference>
<dbReference type="Gene3D" id="3.30.70.1170">
    <property type="entry name" value="Sun protein, domain 3"/>
    <property type="match status" value="1"/>
</dbReference>
<sequence length="394" mass="42544">MTPGARIAAAIDVIDAILAGASPEQVLKSWARASRFAGSKDRAAIRDHVFDVLRAKRSLAARGGAMTGRGLMLGLCARDGADLRALWSGAGHGPSPLSAAEAAYLAQTPDMSQAEAHDIPDWLWPLWTQSLDANAAPAAQALQRRAPIFLRINTKRTTPADAVASLAQDDIDAVQHPDVSSCLEVRRNPRRIKLSQAYQSGLIELQDAASQLAVAAIPVPDQGRVLDYCAGGGGKALAFADLRKATVFAHDIAAARMADLQPRAERAGVKIAAVATKDLARFEPYDVVFCDAPCSGSGTWRRTPDAKWQLTAQMLDQYHAMQDDVLSRAVTLVKPQGSLVYATCSVLKSENSQRVAAFQAQHPDWHVVAERQLIPGPKWDGFYYCLLQKQKHNL</sequence>
<dbReference type="AlphaFoldDB" id="A0AAN0M8H5"/>
<evidence type="ECO:0000256" key="1">
    <source>
        <dbReference type="ARBA" id="ARBA00022603"/>
    </source>
</evidence>
<dbReference type="PANTHER" id="PTHR22807">
    <property type="entry name" value="NOP2 YEAST -RELATED NOL1/NOP2/FMU SUN DOMAIN-CONTAINING"/>
    <property type="match status" value="1"/>
</dbReference>
<dbReference type="PROSITE" id="PS51686">
    <property type="entry name" value="SAM_MT_RSMB_NOP"/>
    <property type="match status" value="1"/>
</dbReference>
<keyword evidence="3 5" id="KW-0949">S-adenosyl-L-methionine</keyword>
<reference evidence="8" key="1">
    <citation type="submission" date="2024-04" db="EMBL/GenBank/DDBJ databases">
        <title>Phylogenomic analyses of a clade within the roseobacter group suggest taxonomic reassignments of species of the genera Aestuariivita, Citreicella, Loktanella, Nautella, Pelagibaca, Ruegeria, Thalassobius, Thiobacimonas and Tropicibacter, and the proposal o.</title>
        <authorList>
            <person name="Jeon C.O."/>
        </authorList>
    </citation>
    <scope>NUCLEOTIDE SEQUENCE [LARGE SCALE GENOMIC DNA]</scope>
    <source>
        <strain evidence="8">SS1-5</strain>
    </source>
</reference>
<keyword evidence="2 5" id="KW-0808">Transferase</keyword>
<dbReference type="Proteomes" id="UP001470809">
    <property type="component" value="Chromosome"/>
</dbReference>
<gene>
    <name evidence="7" type="ORF">AABB31_16050</name>
</gene>
<feature type="active site" description="Nucleophile" evidence="5">
    <location>
        <position position="344"/>
    </location>
</feature>
<dbReference type="InterPro" id="IPR023267">
    <property type="entry name" value="RCMT"/>
</dbReference>
<feature type="domain" description="SAM-dependent MTase RsmB/NOP-type" evidence="6">
    <location>
        <begin position="138"/>
        <end position="394"/>
    </location>
</feature>
<proteinExistence type="inferred from homology"/>
<evidence type="ECO:0000313" key="7">
    <source>
        <dbReference type="EMBL" id="WZU66538.2"/>
    </source>
</evidence>
<dbReference type="InterPro" id="IPR001678">
    <property type="entry name" value="MeTrfase_RsmB-F_NOP2_dom"/>
</dbReference>
<keyword evidence="1 5" id="KW-0489">Methyltransferase</keyword>
<evidence type="ECO:0000259" key="6">
    <source>
        <dbReference type="PROSITE" id="PS51686"/>
    </source>
</evidence>
<evidence type="ECO:0000256" key="4">
    <source>
        <dbReference type="ARBA" id="ARBA00022884"/>
    </source>
</evidence>
<protein>
    <submittedName>
        <fullName evidence="7">RsmB/NOP family class I SAM-dependent RNA methyltransferase</fullName>
        <ecNumber evidence="7">2.1.1.-</ecNumber>
    </submittedName>
</protein>
<name>A0AAN0M8H5_9RHOB</name>
<dbReference type="InterPro" id="IPR029063">
    <property type="entry name" value="SAM-dependent_MTases_sf"/>
</dbReference>
<keyword evidence="8" id="KW-1185">Reference proteome</keyword>
<comment type="similarity">
    <text evidence="5">Belongs to the class I-like SAM-binding methyltransferase superfamily. RsmB/NOP family.</text>
</comment>
<dbReference type="CDD" id="cd02440">
    <property type="entry name" value="AdoMet_MTases"/>
    <property type="match status" value="1"/>
</dbReference>
<dbReference type="Pfam" id="PF01189">
    <property type="entry name" value="Methyltr_RsmB-F"/>
    <property type="match status" value="1"/>
</dbReference>
<dbReference type="EMBL" id="CP151767">
    <property type="protein sequence ID" value="WZU66538.2"/>
    <property type="molecule type" value="Genomic_DNA"/>
</dbReference>
<dbReference type="GO" id="GO:0001510">
    <property type="term" value="P:RNA methylation"/>
    <property type="evidence" value="ECO:0007669"/>
    <property type="project" value="InterPro"/>
</dbReference>
<dbReference type="GO" id="GO:0003723">
    <property type="term" value="F:RNA binding"/>
    <property type="evidence" value="ECO:0007669"/>
    <property type="project" value="UniProtKB-UniRule"/>
</dbReference>
<keyword evidence="4 5" id="KW-0694">RNA-binding</keyword>
<dbReference type="EC" id="2.1.1.-" evidence="7"/>
<evidence type="ECO:0000313" key="8">
    <source>
        <dbReference type="Proteomes" id="UP001470809"/>
    </source>
</evidence>
<dbReference type="SUPFAM" id="SSF53335">
    <property type="entry name" value="S-adenosyl-L-methionine-dependent methyltransferases"/>
    <property type="match status" value="1"/>
</dbReference>
<comment type="caution">
    <text evidence="5">Lacks conserved residue(s) required for the propagation of feature annotation.</text>
</comment>
<dbReference type="GO" id="GO:0008173">
    <property type="term" value="F:RNA methyltransferase activity"/>
    <property type="evidence" value="ECO:0007669"/>
    <property type="project" value="InterPro"/>
</dbReference>
<reference evidence="7 8" key="2">
    <citation type="submission" date="2024-08" db="EMBL/GenBank/DDBJ databases">
        <title>Phylogenomic analyses of a clade within the roseobacter group suggest taxonomic reassignments of species of the genera Aestuariivita, Citreicella, Loktanella, Nautella, Pelagibaca, Ruegeria, Thalassobius, Thiobacimonas and Tropicibacter, and the proposal o.</title>
        <authorList>
            <person name="Jeon C.O."/>
        </authorList>
    </citation>
    <scope>NUCLEOTIDE SEQUENCE [LARGE SCALE GENOMIC DNA]</scope>
    <source>
        <strain evidence="7 8">SS1-5</strain>
    </source>
</reference>
<dbReference type="PRINTS" id="PR02008">
    <property type="entry name" value="RCMTFAMILY"/>
</dbReference>
<evidence type="ECO:0000256" key="2">
    <source>
        <dbReference type="ARBA" id="ARBA00022679"/>
    </source>
</evidence>
<dbReference type="RefSeq" id="WP_373635418.1">
    <property type="nucleotide sequence ID" value="NZ_CP151767.2"/>
</dbReference>
<dbReference type="Pfam" id="PF22458">
    <property type="entry name" value="RsmF-B_ferredox"/>
    <property type="match status" value="1"/>
</dbReference>
<feature type="binding site" evidence="5">
    <location>
        <position position="251"/>
    </location>
    <ligand>
        <name>S-adenosyl-L-methionine</name>
        <dbReference type="ChEBI" id="CHEBI:59789"/>
    </ligand>
</feature>
<evidence type="ECO:0000256" key="5">
    <source>
        <dbReference type="PROSITE-ProRule" id="PRU01023"/>
    </source>
</evidence>
<feature type="binding site" evidence="5">
    <location>
        <position position="291"/>
    </location>
    <ligand>
        <name>S-adenosyl-L-methionine</name>
        <dbReference type="ChEBI" id="CHEBI:59789"/>
    </ligand>
</feature>
<accession>A0AAN0M8H5</accession>
<dbReference type="PANTHER" id="PTHR22807:SF53">
    <property type="entry name" value="RIBOSOMAL RNA SMALL SUBUNIT METHYLTRANSFERASE B-RELATED"/>
    <property type="match status" value="1"/>
</dbReference>
<evidence type="ECO:0000256" key="3">
    <source>
        <dbReference type="ARBA" id="ARBA00022691"/>
    </source>
</evidence>
<dbReference type="InterPro" id="IPR054728">
    <property type="entry name" value="RsmB-like_ferredoxin"/>
</dbReference>